<accession>A0ABR3FW67</accession>
<protein>
    <recommendedName>
        <fullName evidence="4">FHA domain-containing protein</fullName>
    </recommendedName>
</protein>
<feature type="compositionally biased region" description="Basic and acidic residues" evidence="1">
    <location>
        <begin position="700"/>
        <end position="725"/>
    </location>
</feature>
<evidence type="ECO:0000256" key="1">
    <source>
        <dbReference type="SAM" id="MobiDB-lite"/>
    </source>
</evidence>
<proteinExistence type="predicted"/>
<dbReference type="EMBL" id="JBAHYK010000050">
    <property type="protein sequence ID" value="KAL0579725.1"/>
    <property type="molecule type" value="Genomic_DNA"/>
</dbReference>
<dbReference type="SUPFAM" id="SSF49879">
    <property type="entry name" value="SMAD/FHA domain"/>
    <property type="match status" value="1"/>
</dbReference>
<evidence type="ECO:0008006" key="4">
    <source>
        <dbReference type="Google" id="ProtNLM"/>
    </source>
</evidence>
<feature type="compositionally biased region" description="Low complexity" evidence="1">
    <location>
        <begin position="587"/>
        <end position="601"/>
    </location>
</feature>
<feature type="region of interest" description="Disordered" evidence="1">
    <location>
        <begin position="809"/>
        <end position="949"/>
    </location>
</feature>
<feature type="compositionally biased region" description="Polar residues" evidence="1">
    <location>
        <begin position="470"/>
        <end position="483"/>
    </location>
</feature>
<dbReference type="InterPro" id="IPR040227">
    <property type="entry name" value="Nibrin-rel"/>
</dbReference>
<dbReference type="Proteomes" id="UP001465976">
    <property type="component" value="Unassembled WGS sequence"/>
</dbReference>
<feature type="region of interest" description="Disordered" evidence="1">
    <location>
        <begin position="755"/>
        <end position="792"/>
    </location>
</feature>
<dbReference type="CDD" id="cd00027">
    <property type="entry name" value="BRCT"/>
    <property type="match status" value="1"/>
</dbReference>
<keyword evidence="3" id="KW-1185">Reference proteome</keyword>
<evidence type="ECO:0000313" key="2">
    <source>
        <dbReference type="EMBL" id="KAL0579725.1"/>
    </source>
</evidence>
<evidence type="ECO:0000313" key="3">
    <source>
        <dbReference type="Proteomes" id="UP001465976"/>
    </source>
</evidence>
<dbReference type="InterPro" id="IPR008984">
    <property type="entry name" value="SMAD_FHA_dom_sf"/>
</dbReference>
<gene>
    <name evidence="2" type="ORF">V5O48_002289</name>
</gene>
<sequence length="949" mass="104051">MWIVSGPFGAGVVTQDSKREINKVLKTNDNYTVGRKKDFPLWIDSKKVSNNHCTFLVGDFSEDDMANPDARPKIQVRNDREGNKTIGIAEKGEEDKNNVEYIVGGVTQDLREGQENTGSNGQKFAVLLHLLEVGRYRPKHVGNWARVHITPVLRSGVTHYITSAYSPTCQLAACLINGINIVKLEWLNELISVADSAFENSSFDLPGRSKYRPAFSSTLDSRHKRFEVWDPSDKRHHVFSSLRFLCAGEKNREIDPQLRFMIESGEGAIETFDVRCTARKTKWNRALSRGKAKEGKTLVVLGEEPGIISAAGEDGWKELVDESRSFGLVFKSTDDVIMAVLDNDISNLKGGISPDGVEDEDHRDSSPIPDVIPNSIPEEQTNPPQTADSQEPPPRRRPPPRRASSQVPEPEPPSAHAAEPAPESSSRRLPSRRATRQSSQPPEPPAAQEPTPQAEAAPRRRLPPRRVVADNSSDSPATLSTPQPSIPVVVDYTAPSRQRTVPRRAPKRALGSTDFGSRESSAAPEERVTKKYKALFEESDPAKDTTTSLAEMIEGTQLSQTMSSGKSKPVTQLGTVQEQEEVEMEISQTQTTGTGASSSQTGRKRKVIAISDDEEMAGVEEALAPSGSGSRMGSVAPPPSKRVAVEAVNSVEPVSQPTPTAKPPSSKATEKDTGGGAEPGKPDTDDAFLKAVASTKRGKKNEDNFDREFNNLKISKPELDQQTREEDQWAVLDQFGDDSGIRGNFMVIVQFDAPRSKRPAHVQEKNPEWDGVPNFKKFKKKNAATNPTSQTRRAKVDLVVSEQHAYGLGPDYWKEEDTSQARAFDQSESVIKTTQTQTQGTQSTGAAIVIKDSDSEEEEAPKPKTRKKASTVPKKTMKSQPLFLADSASEDDDGDGSEVPEATLDSAPPSNQQARNTRARKAKAQPIIVDDDSDDDAMFKGIRAKGRRR</sequence>
<comment type="caution">
    <text evidence="2">The sequence shown here is derived from an EMBL/GenBank/DDBJ whole genome shotgun (WGS) entry which is preliminary data.</text>
</comment>
<dbReference type="PANTHER" id="PTHR12162">
    <property type="entry name" value="NIBRIN-RELATED"/>
    <property type="match status" value="1"/>
</dbReference>
<reference evidence="2 3" key="1">
    <citation type="submission" date="2024-02" db="EMBL/GenBank/DDBJ databases">
        <title>A draft genome for the cacao thread blight pathogen Marasmius crinis-equi.</title>
        <authorList>
            <person name="Cohen S.P."/>
            <person name="Baruah I.K."/>
            <person name="Amoako-Attah I."/>
            <person name="Bukari Y."/>
            <person name="Meinhardt L.W."/>
            <person name="Bailey B.A."/>
        </authorList>
    </citation>
    <scope>NUCLEOTIDE SEQUENCE [LARGE SCALE GENOMIC DNA]</scope>
    <source>
        <strain evidence="2 3">GH-76</strain>
    </source>
</reference>
<feature type="compositionally biased region" description="Acidic residues" evidence="1">
    <location>
        <begin position="888"/>
        <end position="898"/>
    </location>
</feature>
<feature type="compositionally biased region" description="Polar residues" evidence="1">
    <location>
        <begin position="556"/>
        <end position="577"/>
    </location>
</feature>
<feature type="region of interest" description="Disordered" evidence="1">
    <location>
        <begin position="346"/>
        <end position="527"/>
    </location>
</feature>
<feature type="compositionally biased region" description="Polar residues" evidence="1">
    <location>
        <begin position="377"/>
        <end position="389"/>
    </location>
</feature>
<organism evidence="2 3">
    <name type="scientific">Marasmius crinis-equi</name>
    <dbReference type="NCBI Taxonomy" id="585013"/>
    <lineage>
        <taxon>Eukaryota</taxon>
        <taxon>Fungi</taxon>
        <taxon>Dikarya</taxon>
        <taxon>Basidiomycota</taxon>
        <taxon>Agaricomycotina</taxon>
        <taxon>Agaricomycetes</taxon>
        <taxon>Agaricomycetidae</taxon>
        <taxon>Agaricales</taxon>
        <taxon>Marasmiineae</taxon>
        <taxon>Marasmiaceae</taxon>
        <taxon>Marasmius</taxon>
    </lineage>
</organism>
<feature type="region of interest" description="Disordered" evidence="1">
    <location>
        <begin position="556"/>
        <end position="725"/>
    </location>
</feature>
<dbReference type="PANTHER" id="PTHR12162:SF0">
    <property type="entry name" value="NIBRIN"/>
    <property type="match status" value="1"/>
</dbReference>
<name>A0ABR3FW67_9AGAR</name>
<feature type="compositionally biased region" description="Low complexity" evidence="1">
    <location>
        <begin position="414"/>
        <end position="428"/>
    </location>
</feature>
<feature type="compositionally biased region" description="Low complexity" evidence="1">
    <location>
        <begin position="833"/>
        <end position="845"/>
    </location>
</feature>